<dbReference type="Proteomes" id="UP000620133">
    <property type="component" value="Chromosome"/>
</dbReference>
<evidence type="ECO:0000313" key="3">
    <source>
        <dbReference type="Proteomes" id="UP000620133"/>
    </source>
</evidence>
<feature type="domain" description="GLUG" evidence="1">
    <location>
        <begin position="4400"/>
        <end position="4425"/>
    </location>
</feature>
<gene>
    <name evidence="2" type="ORF">MPAN_009640</name>
</gene>
<name>A0A7U9THZ2_9MOLU</name>
<reference evidence="2" key="1">
    <citation type="submission" date="2021-01" db="EMBL/GenBank/DDBJ databases">
        <title>Draft genome sequence of Acholeplasmataceae bacterium strain Mahy22.</title>
        <authorList>
            <person name="Watanabe M."/>
            <person name="Kojima H."/>
            <person name="Fukui M."/>
        </authorList>
    </citation>
    <scope>NUCLEOTIDE SEQUENCE</scope>
    <source>
        <strain evidence="2">Mahy22</strain>
    </source>
</reference>
<dbReference type="KEGG" id="manr:MPAN_009640"/>
<dbReference type="InterPro" id="IPR011493">
    <property type="entry name" value="GLUG"/>
</dbReference>
<sequence>MKKRMLVLVIIITSVFFLLSGCDKVDITTGTVPVYRGMTVLNEVNTTTSFYQQETDDPESDPIDDPETDPIDEIFQDDIEDAFGIISSEEVEYYVLPNTTLYIHITVYNPDQFEILSFSMNGKKYQSYEFEDGSNSELLILEVTIDETPGIREFTLDGIKYIDGTTINDVLMDGNQTVTVGVEHTNLPFSLTENLSVGSTSFNLDAKVTDYADLILEAGQSSKFFIYDGLSIVYEQDLGFDVTHIDVNQLTYNKTYSYAIAAAYDKVDGLGVGIHVLETGEFSTLPLYIIQPQTIDQTSINIQIEDLDLKDVATITTIELYDGLTLVETSLTIDQALFTDLYSGHDYQVKVNYQYDLGEGIQTDFLIYDAQTIAKTLPTLNYLDLSQTQTSLEFDFEVVDEDQIATILSLDIYLEGVLIESKTLEDTFAFDELLSNTNYEIRLNYTYDMNDGNGVQTAYISSILKTMEKATPTLDITTYETSYDQIEFDYVIDDVDSVGYMKTINLYEEGTLVRTLSDLTLKAISDVIADTLYNLEIIYAYDLNDGIGEQELVVTQEGFTKPYLSVISTEIINTERLTEGDTIRMEVEVDNPSSIEFSHVIINGETYPISNVSTQHSIYLEFIVDDSFTGGETAFVVEQIIGSKHGVERIFDTTENNTGYAFINGDITIKSIIIIDQYDNPIDKVMPGDIFYVKVIFDNPTGYDITNLKMANYNWDEGNNVNFTLSDDKTTAVFEQTAYYRNQILNFHVKSFTYGDDTFGFKTKDVDGVSTFIVSVTSSVYTYIYTADDLKNMKDGYAYKLANDIDLEGITWEPKDISYVVLDGNGYAIKNLSIVKTYTDTDVHLGLFKNINYSTITNLTLENFLFLVDMQRDQTSNNFSSYAGFLASNSYMSSFSKINVYGELSIQSGLGYDNQTGGLLGRSDNVSMNQIYVNANISSNVNRIGGIVGNAYETTIAKSYTEGKIFGKYETAGLIGYAQNSKITNSYSNATITVEENGAGLVGSANGIYILDSYYEGVISIANNWGNNGAGIITWGDQITLINVFSIAFDQDGTALNAILGTWGEHTFENVYTHPNNFDQEGILETSYEAIFANFNDIWDLNIWAFTDEKIVLKWTPSIRFTNIIESENFIGFAYATTDFDMVGQIESISLYKGDELFETITDLNIDRFEGLRHNTSYILVIRYVYNYGDELGDQVIEVKKEVRTTPAEGTPEITNLVYGVTHDTINFSYDLTDPNSIGVFDSIKLYDENQVLVQELAELDNLEFTGLLSNHMYKLVIKYGYTLDEIYGVEYNTKEVIIRTNPYVAFNSTTVLNTDALFMGDTLVIEVDIDNPDEIEFIEAVINGVTYPVINSSVSRLRVDMLLDDSYINGENSITIEKLIGLFNSEIFEYTLEDNNTDDIYMNGNIDVIDMNIYALNGNSVEYISQNNMLSIEIILDNNTLYDINSIELQLYRRNWGQDNQTITDFTIDDEKSTITFTLNADERLYQISVYSIEYSSERLSSITKVVSDIEESILVVEQETINYIYTPDDLQNIESGKVYQLANDIDLSGFSFTPIENFFGYLDGNGHVISNLTLIKSYTDENVRVGLFETLEFAIIKNLVISDSNIVITHRSTNGDYYESFIGVLAGYIGQQSMITNIVISANLDVNQENFNGNAKAGLLAGYIDQSKLREIRVSGTITGEDYMGGIAGNLSNSDVRNSYANVDLNVTGRYTGNFAGEIYGSTIINSYATGINSNTTSYETGGFATYINNSILKDVLSFTKDKDGAYKNPVLHFWDSRAEGTFSPAYNELFVTATIENMILHAQENWDSNIWTFTKELPMIKRIPTMDLKVDIKTISSLSFNIEVLDFDEVGSIQSVALYLKGVLIEELTDFTDIKFENLRYSSRYELRVVYAYDYEDGLGEQIIQKSLYAYTSDKENVPSVDYNNVVIDQDSIIFDYDLTDPLDIATFDSISLYDENNNLVDTIYATPYVFSNLYSNSYYYILVNYTYEFTDDTWGENLLEAFYEFETESYDMPTVQIQQGSNDFDSITFIVESDDPNTLGFVSKIELYDNNSLVQTLETFNNITFTNLLSDRWYRVILTYTYDLNDQQGPKTLQVESSGYTSYVQTPHYWVNDYTTTINSITLDYDFNDEADISTLIAIDLYDGFTKVDSALDLDNVSFSDLLSNHQYSIRFVYEYDKNNGQGIVRNFNQFQFSTLSYFIPEVDFTSIEVTQNEMFYEGTLIDENNLGQISHMAVYLDDVLVSETNLDTISLDSLTENTEYILIVSYTYNLLDGKGEIAKEVSYTFETAPYADITSVSLLNNNAIAVGDPLSISIEVDNPNQIVITHVVINGIKYEVSSFAVTRLRVDLTITEALGQYETTLTVEKLIGTYEGKYYTYYLTESNTVDTYINGNIYIESIDFLDMDLNEIEFIQENQMMTVRVNMYNPTNYQIDQLNLYRYSQYGSSNETITDFTIDSTSYLFTIAVTQGEYFTINFEQLVYSNENIIERTKQLSFTKTIIVLQDDEIREIKTAEDLLNVESGYHYVLMNDIDLYETMWVPIEKFSGVFDGNGHVISNLTLIESFIDENAYAGLFEELENAVVKNVIMNNATIVVTQGSTSGNYYEGFIGILAGRVYQNTQISNIIISGEIDTVVTSNGSQFTGFIAGYMDRATLSEIRVEGIITAGRNSGGIAGRIYQSYIQNVYSYINLYVDDEETGNFAGSIDNSTIIDSYATGIYSNYVSPWQGGGFAGYVYSSTLENVLSFTKDHNGEYKNPVSGYWNNIYTNVYGLTNYGMFTKASYEDMMTFAQNNWDNSIWIFTKEFPTLKRIPILNVEVKDESVSTLSFDINIMDLDNVGEIKSAALYLKGVLVEELIDYTTIEFENLRYSTKYELRIVYGYDYQDGLGEQLIEASMFAFTDDKDNVPSIEFKDVVIDQESITLDYDLIDLLLISEFVSVELYDEDGILLDTLTAAPYTFDGLFADTLYYVQVNYTYEFTDDTWGENTLEAIYEFVTDSYDVPTVSFGSSDNGVDYIDFSLIIDDDFNLGIISAVELYTNGTKVDELETFDTYKFEDLLSNSWYTIRVTYTYDLNDQQGLRTFIVESSYNTQYISNPYYYMNELNTNFDSVKFTYYEEDPNDISTLISIDLYNGLTKIDTLDTFEVISFNNLLSNHQYYVRFVYEYDKNDGNGLVTSYRQDSFVTSVYETPVVDFSNIEVTTTALSYEALLQDGYNLGNITQMDLYLDGVLIEQTTNDVIQVVDLLQNTTYQLLVSYEYNLADGKGLIQKQATYTFETAPYADIAGVSIINNTAVAVGDSLSINIDLDNPNEIVFEEVVINGIKYEVSSYTVSKLRVDILLTEDIGQLATTLTVEKLIGTFNDKLYTYNVNHLNTVDTYINGDIYIESIEILNSSQDVVTYGILNETVTVKINFYNPSNYNISNIEIYKTNYYYGSTYNIDDFTIEGNSYIFTTVIEWDNILTIRIENFTYENNEIEERTKQSNFEKNLIVLQDLEIRNIYTAEDLQDMISGYHYVLRNDIDLSSSLWTPIEEFNGVFDGNGYTISNLTFIKTYLDQNVYAGLFEMIKYSEIRNVTLENVSIITTLRSNSNGTYEMHVGALAGSINRSIIENVNISGQIDLKNETYQYGNYAGFVAGTIDDSTLNFIYVNGYVKSTGEAAGISSRFYRSDATNIIANVSLRSENNYLVSGLFNYFENSNLLNAYAVGRSYSQEYYNSFGLTYYANNSTIENSFSYLYGANNRILRSIANQNNSKFTNVYTPVNDGYTTVMPLADVLDLMNGIWGNEYFVYVNDYPLFKIQPKLEVRNVVSDNSTITFDLYIDDPHQIGEIDTILLYQDQVLIAEITDLENLTFTDLRYGSTYKIEIRYVYDYQDGSGQKEIVATYRVRTTDPENVPEITIVNVAVGQEDITFDYQLVDELGITQSMVYNLLDQDYNILQTSLTLKAFGNLYSETTYFLEVIAIYEFVDDEFGPSQASEILEFTTYAKAVPTMSFNNVSSTNNSISFNFNLSDIDDVGTFTEISIYQGSTLIESLSDLTVRTFNSLDAYTAYTIYAVYSYNLNQGLANVEITDDYTLKTTPVVELTETKLMNTSAIVSGDAISLKLYLNNPNGLEFTDVMINGQVYSVTQLSQTELLVEFLTDENYIGGLTDLVVTNLYATYENQTFNITTAINNTAQIMINGDIYVESIDSYLNQELIYYTYINQEIEVVVQFYNPTGYDIDSITIYRGAYGNTTYDSTQFTLNTDHTQATINFTASNTNMYEHFRVESFYYSNEALDSRSRLSAADSNHIVLMTTEAQIVITTAEQLQNMSSDHSYILANDIDLDGFEWEPIENFKGAFDGAGYTISNLNIVKTYEDQTPYVGLFASTSLAVIKNLALENVNISITTRTYINNNYEMYVGALIGRTNAYTVIENVSVTGTITATNTTDSSTYIGGLAGAIEESVIENISINAFITSNSTSWGGTGGVAGQFNSSKAQRIYVDVVIDAYRYVGGVFGRMYSSSLNIAEAHVDINAYEYVGGLVSSVNYSDISNVYTTGTINITNWGSGAICFDLRDDSILTYAYSTINFSSQNSVYGLVREVSNSEIRFVYTTSKSLNNDDYVRAIEYVNDSYEFEDVYTLYQYNNFAIYNSSLANIQQIMSTLYDHDIWNFELVDEFGNPTLK</sequence>
<dbReference type="PROSITE" id="PS51257">
    <property type="entry name" value="PROKAR_LIPOPROTEIN"/>
    <property type="match status" value="1"/>
</dbReference>
<protein>
    <recommendedName>
        <fullName evidence="1">GLUG domain-containing protein</fullName>
    </recommendedName>
</protein>
<dbReference type="EMBL" id="AP024412">
    <property type="protein sequence ID" value="BCR36071.1"/>
    <property type="molecule type" value="Genomic_DNA"/>
</dbReference>
<organism evidence="2 3">
    <name type="scientific">Mariniplasma anaerobium</name>
    <dbReference type="NCBI Taxonomy" id="2735436"/>
    <lineage>
        <taxon>Bacteria</taxon>
        <taxon>Bacillati</taxon>
        <taxon>Mycoplasmatota</taxon>
        <taxon>Mollicutes</taxon>
        <taxon>Acholeplasmatales</taxon>
        <taxon>Acholeplasmataceae</taxon>
        <taxon>Mariniplasma</taxon>
    </lineage>
</organism>
<accession>A0A7U9THZ2</accession>
<keyword evidence="3" id="KW-1185">Reference proteome</keyword>
<proteinExistence type="predicted"/>
<dbReference type="RefSeq" id="WP_176239534.1">
    <property type="nucleotide sequence ID" value="NZ_AP024412.1"/>
</dbReference>
<dbReference type="Pfam" id="PF07581">
    <property type="entry name" value="Glug"/>
    <property type="match status" value="1"/>
</dbReference>
<evidence type="ECO:0000259" key="1">
    <source>
        <dbReference type="Pfam" id="PF07581"/>
    </source>
</evidence>
<dbReference type="Gene3D" id="2.160.20.110">
    <property type="match status" value="6"/>
</dbReference>
<evidence type="ECO:0000313" key="2">
    <source>
        <dbReference type="EMBL" id="BCR36071.1"/>
    </source>
</evidence>